<dbReference type="EMBL" id="CAUYUJ010017995">
    <property type="protein sequence ID" value="CAK0879747.1"/>
    <property type="molecule type" value="Genomic_DNA"/>
</dbReference>
<feature type="transmembrane region" description="Helical" evidence="2">
    <location>
        <begin position="43"/>
        <end position="61"/>
    </location>
</feature>
<reference evidence="3" key="1">
    <citation type="submission" date="2023-10" db="EMBL/GenBank/DDBJ databases">
        <authorList>
            <person name="Chen Y."/>
            <person name="Shah S."/>
            <person name="Dougan E. K."/>
            <person name="Thang M."/>
            <person name="Chan C."/>
        </authorList>
    </citation>
    <scope>NUCLEOTIDE SEQUENCE [LARGE SCALE GENOMIC DNA]</scope>
</reference>
<name>A0ABN9W163_9DINO</name>
<evidence type="ECO:0000256" key="1">
    <source>
        <dbReference type="SAM" id="MobiDB-lite"/>
    </source>
</evidence>
<gene>
    <name evidence="3" type="ORF">PCOR1329_LOCUS63080</name>
</gene>
<accession>A0ABN9W163</accession>
<proteinExistence type="predicted"/>
<keyword evidence="2" id="KW-0812">Transmembrane</keyword>
<feature type="region of interest" description="Disordered" evidence="1">
    <location>
        <begin position="507"/>
        <end position="526"/>
    </location>
</feature>
<keyword evidence="2" id="KW-0472">Membrane</keyword>
<sequence length="721" mass="76499">MQAARARTVGGACPGQAVLSQTDELLPLRGDADCQEGRRRKSLTATALAVAVAALAAGAAVHCWRGRSAPAGWHELRGTVELAGRPAVCAEPGEDCRSTGCCSVEGLTCYEKDQHFAGCRPNCTKGGLDPEATGEAANGPWTCGVPKMSCACQRRCQGNLSCPDFPEVEYIYLPDSEEDLNRLERLSIEYDKHLSCGRAALHKVAGVNAERWEQGDGGYERVRKYGEGLPEMQPDELIWTPTGMVPVGDSAPWWNKHHLTFAEVDDQGRSTWVAKGLAHHASCSLSHFVVWMDARERGLPAVIMAESDALLSDWWVPYVGGSPDEYDSVILALLEDAPTDWDVIYLDKGRLGVRGDKNPVTRLERECWGSPYDVYEWTGEGQAGATMYMVSDRFLSSVPQIIHDVGFDMVDGWLGDRCNPDKEGPVPGGQLRCYSVVAAEPPKPCERVCIAEGQAATCAKRLSYAASASHGPDACSSARASVAKLCPGCAACAASPDACGPPFPHENLSVAKPVRPKPRPVRAGRPADVAQLGQPISQMTEGASPVAASADFEVQGQEAAALRGLDDGKAEDDAAGEAASSSNEACKSTCKIDGDSATCESRLQYALESLYADRPDACAAAYRLVRKQCKGCMMCVPPPEKCGPPAGSAPAPPAPAPPATSPGCAKECNFEGVSAECGKRVLYAAAEGLGEDKSCKAAHKLVLEQCSVCKDCELEDVGCAT</sequence>
<organism evidence="3 4">
    <name type="scientific">Prorocentrum cordatum</name>
    <dbReference type="NCBI Taxonomy" id="2364126"/>
    <lineage>
        <taxon>Eukaryota</taxon>
        <taxon>Sar</taxon>
        <taxon>Alveolata</taxon>
        <taxon>Dinophyceae</taxon>
        <taxon>Prorocentrales</taxon>
        <taxon>Prorocentraceae</taxon>
        <taxon>Prorocentrum</taxon>
    </lineage>
</organism>
<keyword evidence="2" id="KW-1133">Transmembrane helix</keyword>
<comment type="caution">
    <text evidence="3">The sequence shown here is derived from an EMBL/GenBank/DDBJ whole genome shotgun (WGS) entry which is preliminary data.</text>
</comment>
<evidence type="ECO:0000313" key="3">
    <source>
        <dbReference type="EMBL" id="CAK0879747.1"/>
    </source>
</evidence>
<evidence type="ECO:0000313" key="4">
    <source>
        <dbReference type="Proteomes" id="UP001189429"/>
    </source>
</evidence>
<keyword evidence="4" id="KW-1185">Reference proteome</keyword>
<dbReference type="Proteomes" id="UP001189429">
    <property type="component" value="Unassembled WGS sequence"/>
</dbReference>
<protein>
    <submittedName>
        <fullName evidence="3">Uncharacterized protein</fullName>
    </submittedName>
</protein>
<evidence type="ECO:0000256" key="2">
    <source>
        <dbReference type="SAM" id="Phobius"/>
    </source>
</evidence>